<accession>A0A9D4S287</accession>
<evidence type="ECO:0000313" key="1">
    <source>
        <dbReference type="EMBL" id="KAH3887850.1"/>
    </source>
</evidence>
<keyword evidence="3" id="KW-1185">Reference proteome</keyword>
<dbReference type="EMBL" id="JAIWYP010000001">
    <property type="protein sequence ID" value="KAH3891733.1"/>
    <property type="molecule type" value="Genomic_DNA"/>
</dbReference>
<evidence type="ECO:0000313" key="3">
    <source>
        <dbReference type="Proteomes" id="UP000828390"/>
    </source>
</evidence>
<protein>
    <submittedName>
        <fullName evidence="1">Uncharacterized protein</fullName>
    </submittedName>
</protein>
<evidence type="ECO:0000313" key="2">
    <source>
        <dbReference type="EMBL" id="KAH3891733.1"/>
    </source>
</evidence>
<organism evidence="1 3">
    <name type="scientific">Dreissena polymorpha</name>
    <name type="common">Zebra mussel</name>
    <name type="synonym">Mytilus polymorpha</name>
    <dbReference type="NCBI Taxonomy" id="45954"/>
    <lineage>
        <taxon>Eukaryota</taxon>
        <taxon>Metazoa</taxon>
        <taxon>Spiralia</taxon>
        <taxon>Lophotrochozoa</taxon>
        <taxon>Mollusca</taxon>
        <taxon>Bivalvia</taxon>
        <taxon>Autobranchia</taxon>
        <taxon>Heteroconchia</taxon>
        <taxon>Euheterodonta</taxon>
        <taxon>Imparidentia</taxon>
        <taxon>Neoheterodontei</taxon>
        <taxon>Myida</taxon>
        <taxon>Dreissenoidea</taxon>
        <taxon>Dreissenidae</taxon>
        <taxon>Dreissena</taxon>
    </lineage>
</organism>
<dbReference type="AlphaFoldDB" id="A0A9D4S287"/>
<sequence length="148" mass="16378">MFLATVVCFLPEGVTPNLSFPTAYTNLDILLSFLYTVPSNTCSNMPSTSSSNSFHCLSFIAGHLMRSNLSFVRLPWLPRSCSDREGSSTCSTSDSWRSSALWCSSWLWSSGVSPDKSVYCLCSGSGTRVFKIYPVNHIQKLQVRAKLI</sequence>
<reference evidence="1" key="1">
    <citation type="journal article" date="2019" name="bioRxiv">
        <title>The Genome of the Zebra Mussel, Dreissena polymorpha: A Resource for Invasive Species Research.</title>
        <authorList>
            <person name="McCartney M.A."/>
            <person name="Auch B."/>
            <person name="Kono T."/>
            <person name="Mallez S."/>
            <person name="Zhang Y."/>
            <person name="Obille A."/>
            <person name="Becker A."/>
            <person name="Abrahante J.E."/>
            <person name="Garbe J."/>
            <person name="Badalamenti J.P."/>
            <person name="Herman A."/>
            <person name="Mangelson H."/>
            <person name="Liachko I."/>
            <person name="Sullivan S."/>
            <person name="Sone E.D."/>
            <person name="Koren S."/>
            <person name="Silverstein K.A.T."/>
            <person name="Beckman K.B."/>
            <person name="Gohl D.M."/>
        </authorList>
    </citation>
    <scope>NUCLEOTIDE SEQUENCE</scope>
    <source>
        <strain evidence="1">Duluth1</strain>
        <tissue evidence="1">Whole animal</tissue>
    </source>
</reference>
<proteinExistence type="predicted"/>
<reference evidence="1" key="2">
    <citation type="submission" date="2020-11" db="EMBL/GenBank/DDBJ databases">
        <authorList>
            <person name="McCartney M.A."/>
            <person name="Auch B."/>
            <person name="Kono T."/>
            <person name="Mallez S."/>
            <person name="Becker A."/>
            <person name="Gohl D.M."/>
            <person name="Silverstein K.A.T."/>
            <person name="Koren S."/>
            <person name="Bechman K.B."/>
            <person name="Herman A."/>
            <person name="Abrahante J.E."/>
            <person name="Garbe J."/>
        </authorList>
    </citation>
    <scope>NUCLEOTIDE SEQUENCE</scope>
    <source>
        <strain evidence="1">Duluth1</strain>
        <tissue evidence="1">Whole animal</tissue>
    </source>
</reference>
<name>A0A9D4S287_DREPO</name>
<dbReference type="EMBL" id="JAIWYP010000001">
    <property type="protein sequence ID" value="KAH3887850.1"/>
    <property type="molecule type" value="Genomic_DNA"/>
</dbReference>
<dbReference type="Proteomes" id="UP000828390">
    <property type="component" value="Unassembled WGS sequence"/>
</dbReference>
<comment type="caution">
    <text evidence="1">The sequence shown here is derived from an EMBL/GenBank/DDBJ whole genome shotgun (WGS) entry which is preliminary data.</text>
</comment>
<gene>
    <name evidence="1" type="ORF">DPMN_011872</name>
    <name evidence="2" type="ORF">DPMN_015840</name>
</gene>